<dbReference type="PROSITE" id="PS51257">
    <property type="entry name" value="PROKAR_LIPOPROTEIN"/>
    <property type="match status" value="1"/>
</dbReference>
<dbReference type="AlphaFoldDB" id="A0A9D2CX28"/>
<feature type="signal peptide" evidence="1">
    <location>
        <begin position="1"/>
        <end position="23"/>
    </location>
</feature>
<comment type="caution">
    <text evidence="2">The sequence shown here is derived from an EMBL/GenBank/DDBJ whole genome shotgun (WGS) entry which is preliminary data.</text>
</comment>
<evidence type="ECO:0000256" key="1">
    <source>
        <dbReference type="SAM" id="SignalP"/>
    </source>
</evidence>
<sequence length="138" mass="15833">MKLQNHFFTLVALVLACTFASCGDDIYYTIDNTDEALCNKLWIEDHYVTSEGQDATYQLRFNADGTGQELTSWAIGTGTNIIDRQISWRWTDDSKECIQLIYNDGSAQYLENVWVRDHYLSAEVDGLSLTFVDANHRY</sequence>
<name>A0A9D2CX28_9BACE</name>
<evidence type="ECO:0000313" key="3">
    <source>
        <dbReference type="Proteomes" id="UP000824023"/>
    </source>
</evidence>
<evidence type="ECO:0000313" key="2">
    <source>
        <dbReference type="EMBL" id="HIZ02031.1"/>
    </source>
</evidence>
<keyword evidence="1" id="KW-0732">Signal</keyword>
<proteinExistence type="predicted"/>
<dbReference type="Proteomes" id="UP000824023">
    <property type="component" value="Unassembled WGS sequence"/>
</dbReference>
<reference evidence="2" key="1">
    <citation type="journal article" date="2021" name="PeerJ">
        <title>Extensive microbial diversity within the chicken gut microbiome revealed by metagenomics and culture.</title>
        <authorList>
            <person name="Gilroy R."/>
            <person name="Ravi A."/>
            <person name="Getino M."/>
            <person name="Pursley I."/>
            <person name="Horton D.L."/>
            <person name="Alikhan N.F."/>
            <person name="Baker D."/>
            <person name="Gharbi K."/>
            <person name="Hall N."/>
            <person name="Watson M."/>
            <person name="Adriaenssens E.M."/>
            <person name="Foster-Nyarko E."/>
            <person name="Jarju S."/>
            <person name="Secka A."/>
            <person name="Antonio M."/>
            <person name="Oren A."/>
            <person name="Chaudhuri R.R."/>
            <person name="La Ragione R."/>
            <person name="Hildebrand F."/>
            <person name="Pallen M.J."/>
        </authorList>
    </citation>
    <scope>NUCLEOTIDE SEQUENCE</scope>
    <source>
        <strain evidence="2">ChiHjej12B11-24981</strain>
    </source>
</reference>
<accession>A0A9D2CX28</accession>
<protein>
    <recommendedName>
        <fullName evidence="4">Lipoprotein</fullName>
    </recommendedName>
</protein>
<dbReference type="EMBL" id="DXCK01000101">
    <property type="protein sequence ID" value="HIZ02031.1"/>
    <property type="molecule type" value="Genomic_DNA"/>
</dbReference>
<reference evidence="2" key="2">
    <citation type="submission" date="2021-04" db="EMBL/GenBank/DDBJ databases">
        <authorList>
            <person name="Gilroy R."/>
        </authorList>
    </citation>
    <scope>NUCLEOTIDE SEQUENCE</scope>
    <source>
        <strain evidence="2">ChiHjej12B11-24981</strain>
    </source>
</reference>
<organism evidence="2 3">
    <name type="scientific">Candidatus Bacteroides merdipullorum</name>
    <dbReference type="NCBI Taxonomy" id="2838474"/>
    <lineage>
        <taxon>Bacteria</taxon>
        <taxon>Pseudomonadati</taxon>
        <taxon>Bacteroidota</taxon>
        <taxon>Bacteroidia</taxon>
        <taxon>Bacteroidales</taxon>
        <taxon>Bacteroidaceae</taxon>
        <taxon>Bacteroides</taxon>
    </lineage>
</organism>
<feature type="chain" id="PRO_5038910789" description="Lipoprotein" evidence="1">
    <location>
        <begin position="24"/>
        <end position="138"/>
    </location>
</feature>
<evidence type="ECO:0008006" key="4">
    <source>
        <dbReference type="Google" id="ProtNLM"/>
    </source>
</evidence>
<gene>
    <name evidence="2" type="ORF">H9819_07280</name>
</gene>